<dbReference type="EnsemblMetazoa" id="AFUN006692-RA">
    <property type="protein sequence ID" value="AFUN006692-PA"/>
    <property type="gene ID" value="AFUN006692"/>
</dbReference>
<dbReference type="VEuPathDB" id="VectorBase:AFUN006692"/>
<protein>
    <submittedName>
        <fullName evidence="1">Uncharacterized protein</fullName>
    </submittedName>
</protein>
<dbReference type="AlphaFoldDB" id="A0A182RKC4"/>
<accession>A0A182RKC4</accession>
<dbReference type="VEuPathDB" id="VectorBase:AFUN2_003316"/>
<name>A0A182RKC4_ANOFN</name>
<evidence type="ECO:0000313" key="1">
    <source>
        <dbReference type="EnsemblMetazoa" id="AFUN006692-PA"/>
    </source>
</evidence>
<reference evidence="1" key="1">
    <citation type="submission" date="2020-05" db="UniProtKB">
        <authorList>
            <consortium name="EnsemblMetazoa"/>
        </authorList>
    </citation>
    <scope>IDENTIFICATION</scope>
    <source>
        <strain evidence="1">FUMOZ</strain>
    </source>
</reference>
<proteinExistence type="predicted"/>
<sequence>MADMENYAEELMKDAMDVISFEEEWNRFLETVFAAIHPDQLQDFENIDLDLIDERDLFNYVCQLPTMADFEEIVAFDAEAEAEEAMVEGTDEAIVPLDEGVTLEPNDSIKLTADEEVNIGASTSSASSTVSRGTDDQQMEAKHEQVLIPPFCKALEMHDYLAFSCEMDKLDLNDKKNNLDNVNVSMQTNNIPRMRKSKIAKGNNQELRRSKRIQLKIMKENRKKLARKAKRYIVYPK</sequence>
<organism evidence="1">
    <name type="scientific">Anopheles funestus</name>
    <name type="common">African malaria mosquito</name>
    <dbReference type="NCBI Taxonomy" id="62324"/>
    <lineage>
        <taxon>Eukaryota</taxon>
        <taxon>Metazoa</taxon>
        <taxon>Ecdysozoa</taxon>
        <taxon>Arthropoda</taxon>
        <taxon>Hexapoda</taxon>
        <taxon>Insecta</taxon>
        <taxon>Pterygota</taxon>
        <taxon>Neoptera</taxon>
        <taxon>Endopterygota</taxon>
        <taxon>Diptera</taxon>
        <taxon>Nematocera</taxon>
        <taxon>Culicoidea</taxon>
        <taxon>Culicidae</taxon>
        <taxon>Anophelinae</taxon>
        <taxon>Anopheles</taxon>
    </lineage>
</organism>